<reference evidence="1" key="1">
    <citation type="submission" date="2018-05" db="EMBL/GenBank/DDBJ databases">
        <authorList>
            <person name="Lanie J.A."/>
            <person name="Ng W.-L."/>
            <person name="Kazmierczak K.M."/>
            <person name="Andrzejewski T.M."/>
            <person name="Davidsen T.M."/>
            <person name="Wayne K.J."/>
            <person name="Tettelin H."/>
            <person name="Glass J.I."/>
            <person name="Rusch D."/>
            <person name="Podicherti R."/>
            <person name="Tsui H.-C.T."/>
            <person name="Winkler M.E."/>
        </authorList>
    </citation>
    <scope>NUCLEOTIDE SEQUENCE</scope>
</reference>
<accession>A0A383B569</accession>
<sequence>MKPDLQKTKKFVFCMWQLSNCPRSCHQLTRKNSMETGIYQGAGFMMV</sequence>
<dbReference type="EMBL" id="UINC01197514">
    <property type="protein sequence ID" value="SVE15041.1"/>
    <property type="molecule type" value="Genomic_DNA"/>
</dbReference>
<dbReference type="AlphaFoldDB" id="A0A383B569"/>
<name>A0A383B569_9ZZZZ</name>
<protein>
    <submittedName>
        <fullName evidence="1">Uncharacterized protein</fullName>
    </submittedName>
</protein>
<proteinExistence type="predicted"/>
<organism evidence="1">
    <name type="scientific">marine metagenome</name>
    <dbReference type="NCBI Taxonomy" id="408172"/>
    <lineage>
        <taxon>unclassified sequences</taxon>
        <taxon>metagenomes</taxon>
        <taxon>ecological metagenomes</taxon>
    </lineage>
</organism>
<evidence type="ECO:0000313" key="1">
    <source>
        <dbReference type="EMBL" id="SVE15041.1"/>
    </source>
</evidence>
<gene>
    <name evidence="1" type="ORF">METZ01_LOCUS467895</name>
</gene>